<dbReference type="PIRSF" id="PIRSF000097">
    <property type="entry name" value="AKR"/>
    <property type="match status" value="1"/>
</dbReference>
<evidence type="ECO:0000256" key="2">
    <source>
        <dbReference type="ARBA" id="ARBA00022857"/>
    </source>
</evidence>
<dbReference type="PROSITE" id="PS00798">
    <property type="entry name" value="ALDOKETO_REDUCTASE_1"/>
    <property type="match status" value="1"/>
</dbReference>
<sequence>MTQQQSPTDGGPRASGMPMLGLGTWQNEDAEQCAESVRTALEAGYRHIDTAQAYDNESAVGDGIAAADVDRDDIFLATKVWISNLSHDDVIETTEESLDKLGVDSVDLLYVHWAAGEYEPEETLPAFDELVDRGLIDNVGVSNFEPHHVETAMDVLDAPVFANQVETHPFLQQSELREHAAEQDYELVAYSPLARGEVFGHDVIEAIADDHDASEAQVSLAWLREKGVTAIPKATSEAHITDNLASLDLSLTDADIDRIDNIDTVDRRVDPDFGPAAWD</sequence>
<gene>
    <name evidence="6" type="ORF">BDK61_3901</name>
</gene>
<dbReference type="Gene3D" id="3.20.20.100">
    <property type="entry name" value="NADP-dependent oxidoreductase domain"/>
    <property type="match status" value="1"/>
</dbReference>
<dbReference type="Proteomes" id="UP000268233">
    <property type="component" value="Unassembled WGS sequence"/>
</dbReference>
<protein>
    <recommendedName>
        <fullName evidence="5">NADP-dependent oxidoreductase domain-containing protein</fullName>
    </recommendedName>
</protein>
<evidence type="ECO:0000256" key="1">
    <source>
        <dbReference type="ARBA" id="ARBA00007905"/>
    </source>
</evidence>
<evidence type="ECO:0000259" key="5">
    <source>
        <dbReference type="Pfam" id="PF00248"/>
    </source>
</evidence>
<evidence type="ECO:0000256" key="4">
    <source>
        <dbReference type="SAM" id="MobiDB-lite"/>
    </source>
</evidence>
<feature type="domain" description="NADP-dependent oxidoreductase" evidence="5">
    <location>
        <begin position="20"/>
        <end position="263"/>
    </location>
</feature>
<feature type="region of interest" description="Disordered" evidence="4">
    <location>
        <begin position="1"/>
        <end position="20"/>
    </location>
</feature>
<comment type="caution">
    <text evidence="6">The sequence shown here is derived from an EMBL/GenBank/DDBJ whole genome shotgun (WGS) entry which is preliminary data.</text>
</comment>
<dbReference type="EMBL" id="RBWW01000002">
    <property type="protein sequence ID" value="RKS78244.1"/>
    <property type="molecule type" value="Genomic_DNA"/>
</dbReference>
<dbReference type="GO" id="GO:0016616">
    <property type="term" value="F:oxidoreductase activity, acting on the CH-OH group of donors, NAD or NADP as acceptor"/>
    <property type="evidence" value="ECO:0007669"/>
    <property type="project" value="UniProtKB-ARBA"/>
</dbReference>
<dbReference type="InterPro" id="IPR023210">
    <property type="entry name" value="NADP_OxRdtase_dom"/>
</dbReference>
<keyword evidence="7" id="KW-1185">Reference proteome</keyword>
<keyword evidence="3" id="KW-0560">Oxidoreductase</keyword>
<dbReference type="PANTHER" id="PTHR43827">
    <property type="entry name" value="2,5-DIKETO-D-GLUCONIC ACID REDUCTASE"/>
    <property type="match status" value="1"/>
</dbReference>
<dbReference type="InterPro" id="IPR020471">
    <property type="entry name" value="AKR"/>
</dbReference>
<dbReference type="PANTHER" id="PTHR43827:SF3">
    <property type="entry name" value="NADP-DEPENDENT OXIDOREDUCTASE DOMAIN-CONTAINING PROTEIN"/>
    <property type="match status" value="1"/>
</dbReference>
<dbReference type="InterPro" id="IPR036812">
    <property type="entry name" value="NAD(P)_OxRdtase_dom_sf"/>
</dbReference>
<dbReference type="AlphaFoldDB" id="A0A495QW25"/>
<evidence type="ECO:0000313" key="6">
    <source>
        <dbReference type="EMBL" id="RKS78244.1"/>
    </source>
</evidence>
<name>A0A495QW25_9EURY</name>
<reference evidence="6 7" key="1">
    <citation type="submission" date="2018-10" db="EMBL/GenBank/DDBJ databases">
        <title>Genomic Encyclopedia of Archaeal and Bacterial Type Strains, Phase II (KMG-II): from individual species to whole genera.</title>
        <authorList>
            <person name="Goeker M."/>
        </authorList>
    </citation>
    <scope>NUCLEOTIDE SEQUENCE [LARGE SCALE GENOMIC DNA]</scope>
    <source>
        <strain evidence="6 7">DSM 11927</strain>
    </source>
</reference>
<keyword evidence="2" id="KW-0521">NADP</keyword>
<accession>A0A495QW25</accession>
<dbReference type="InterPro" id="IPR018170">
    <property type="entry name" value="Aldo/ket_reductase_CS"/>
</dbReference>
<proteinExistence type="inferred from homology"/>
<dbReference type="PRINTS" id="PR00069">
    <property type="entry name" value="ALDKETRDTASE"/>
</dbReference>
<comment type="similarity">
    <text evidence="1">Belongs to the aldo/keto reductase family.</text>
</comment>
<evidence type="ECO:0000313" key="7">
    <source>
        <dbReference type="Proteomes" id="UP000268233"/>
    </source>
</evidence>
<dbReference type="Pfam" id="PF00248">
    <property type="entry name" value="Aldo_ket_red"/>
    <property type="match status" value="1"/>
</dbReference>
<dbReference type="SUPFAM" id="SSF51430">
    <property type="entry name" value="NAD(P)-linked oxidoreductase"/>
    <property type="match status" value="1"/>
</dbReference>
<organism evidence="6 7">
    <name type="scientific">Haloarcula quadrata</name>
    <dbReference type="NCBI Taxonomy" id="182779"/>
    <lineage>
        <taxon>Archaea</taxon>
        <taxon>Methanobacteriati</taxon>
        <taxon>Methanobacteriota</taxon>
        <taxon>Stenosarchaea group</taxon>
        <taxon>Halobacteria</taxon>
        <taxon>Halobacteriales</taxon>
        <taxon>Haloarculaceae</taxon>
        <taxon>Haloarcula</taxon>
    </lineage>
</organism>
<evidence type="ECO:0000256" key="3">
    <source>
        <dbReference type="ARBA" id="ARBA00023002"/>
    </source>
</evidence>